<evidence type="ECO:0000313" key="1">
    <source>
        <dbReference type="EMBL" id="KKQ45286.1"/>
    </source>
</evidence>
<evidence type="ECO:0000313" key="2">
    <source>
        <dbReference type="Proteomes" id="UP000034603"/>
    </source>
</evidence>
<dbReference type="Proteomes" id="UP000034603">
    <property type="component" value="Unassembled WGS sequence"/>
</dbReference>
<proteinExistence type="predicted"/>
<dbReference type="EMBL" id="LBTR01000017">
    <property type="protein sequence ID" value="KKQ45286.1"/>
    <property type="molecule type" value="Genomic_DNA"/>
</dbReference>
<accession>A0A0G0KXL9</accession>
<name>A0A0G0KXL9_9BACT</name>
<organism evidence="1 2">
    <name type="scientific">Candidatus Woesebacteria bacterium GW2011_GWA1_37_8</name>
    <dbReference type="NCBI Taxonomy" id="1618546"/>
    <lineage>
        <taxon>Bacteria</taxon>
        <taxon>Candidatus Woeseibacteriota</taxon>
    </lineage>
</organism>
<reference evidence="1 2" key="1">
    <citation type="journal article" date="2015" name="Nature">
        <title>rRNA introns, odd ribosomes, and small enigmatic genomes across a large radiation of phyla.</title>
        <authorList>
            <person name="Brown C.T."/>
            <person name="Hug L.A."/>
            <person name="Thomas B.C."/>
            <person name="Sharon I."/>
            <person name="Castelle C.J."/>
            <person name="Singh A."/>
            <person name="Wilkins M.J."/>
            <person name="Williams K.H."/>
            <person name="Banfield J.F."/>
        </authorList>
    </citation>
    <scope>NUCLEOTIDE SEQUENCE [LARGE SCALE GENOMIC DNA]</scope>
</reference>
<dbReference type="AlphaFoldDB" id="A0A0G0KXL9"/>
<gene>
    <name evidence="1" type="ORF">US62_C0017G0005</name>
</gene>
<sequence>MSPENKPEYFNNFEPSNLPEISWQEMFQEKKTFSPGLVLNALREAELYLTTAPGSNLERRKVLAPEWFGHWKDLLQRTGIDTKDDFIAAGDKFVEYMNLKNLLWNKYRGKKTGITNVAGAEGHKGHVFAAKYMSDVVPVVIWAFEQESYMAKKTREGSFLKLPLRLGMWFFESSLTHLTVLPEILPGVTENDHYNSLFVQSGANYFFVHEEDPNIEQKLQRGEQDLDRTIRHPFADQTTTSMVERFMPDLSISQIYAMYARVIYALFRRYLFHQHQIE</sequence>
<comment type="caution">
    <text evidence="1">The sequence shown here is derived from an EMBL/GenBank/DDBJ whole genome shotgun (WGS) entry which is preliminary data.</text>
</comment>
<protein>
    <submittedName>
        <fullName evidence="1">Uncharacterized protein</fullName>
    </submittedName>
</protein>